<keyword evidence="3" id="KW-0812">Transmembrane</keyword>
<feature type="transmembrane region" description="Helical" evidence="3">
    <location>
        <begin position="267"/>
        <end position="288"/>
    </location>
</feature>
<feature type="coiled-coil region" evidence="1">
    <location>
        <begin position="42"/>
        <end position="72"/>
    </location>
</feature>
<feature type="region of interest" description="Disordered" evidence="2">
    <location>
        <begin position="333"/>
        <end position="379"/>
    </location>
</feature>
<keyword evidence="1" id="KW-0175">Coiled coil</keyword>
<evidence type="ECO:0000256" key="1">
    <source>
        <dbReference type="SAM" id="Coils"/>
    </source>
</evidence>
<reference evidence="6" key="1">
    <citation type="submission" date="2016-11" db="UniProtKB">
        <authorList>
            <consortium name="WormBaseParasite"/>
        </authorList>
    </citation>
    <scope>IDENTIFICATION</scope>
</reference>
<dbReference type="GO" id="GO:0005938">
    <property type="term" value="C:cell cortex"/>
    <property type="evidence" value="ECO:0007669"/>
    <property type="project" value="TreeGrafter"/>
</dbReference>
<keyword evidence="3" id="KW-0472">Membrane</keyword>
<dbReference type="PANTHER" id="PTHR39387:SF1">
    <property type="entry name" value="SHAVENOID, ISOFORM B"/>
    <property type="match status" value="1"/>
</dbReference>
<feature type="domain" description="Shavenoid isoform B-like N-terminal" evidence="4">
    <location>
        <begin position="149"/>
        <end position="212"/>
    </location>
</feature>
<dbReference type="Pfam" id="PF23328">
    <property type="entry name" value="Sha_B_N"/>
    <property type="match status" value="1"/>
</dbReference>
<evidence type="ECO:0000256" key="2">
    <source>
        <dbReference type="SAM" id="MobiDB-lite"/>
    </source>
</evidence>
<evidence type="ECO:0000256" key="3">
    <source>
        <dbReference type="SAM" id="Phobius"/>
    </source>
</evidence>
<sequence>MEPAGCRYFHTIKADKYEVQEHHCSVAHLINVTTVYSTNAYNKTLQDGLNEVEDIRSQLEKLQTLVQREMTDSHETTDDRQELSRLRWATLGLALSPHTDLPSQYGHRIDFDRHYRSQMTMAVVILGLLTASLRSSLTAPSSTIEGILTSIVRKPGLPDAIFPTVCPPACEDLFHAEEGSLNATLSDKCSCVCPRGAPIYLNTAGYCVEKLDECRHNIAFNSSIESERHLPVVSLPARNGVVHPKVPILWRGANPYHLPSGRTRAEIFFILILLVLLALSLIGSFVVWHMCWRIKKRQLISDIQMQFLYHFKQQQEAHKSLHSTILDVTPDEAENSVMSQESPRSEAKSIDSGRESKEDSDDSSRDGEEDESAEEQNNVRNIVNGFESRLAHPSQLPVSSSCSPRFIPPTNVIRPASSQIPILLGQSSPRPVQRTLALPRASSVSNSPTLMEYSDKRSRKSYTIFPADPMLNKSLTRRPKRAIPRPVVHAE</sequence>
<protein>
    <submittedName>
        <fullName evidence="6">Protein kinase domain-containing protein</fullName>
    </submittedName>
</protein>
<evidence type="ECO:0000313" key="5">
    <source>
        <dbReference type="Proteomes" id="UP000095283"/>
    </source>
</evidence>
<proteinExistence type="predicted"/>
<feature type="compositionally biased region" description="Basic and acidic residues" evidence="2">
    <location>
        <begin position="343"/>
        <end position="366"/>
    </location>
</feature>
<evidence type="ECO:0000313" key="6">
    <source>
        <dbReference type="WBParaSite" id="Hba_06581"/>
    </source>
</evidence>
<keyword evidence="3" id="KW-1133">Transmembrane helix</keyword>
<dbReference type="PANTHER" id="PTHR39387">
    <property type="entry name" value="SHAVENOID, ISOFORM B"/>
    <property type="match status" value="1"/>
</dbReference>
<dbReference type="InterPro" id="IPR057507">
    <property type="entry name" value="Sha_B-like_N"/>
</dbReference>
<dbReference type="Proteomes" id="UP000095283">
    <property type="component" value="Unplaced"/>
</dbReference>
<accession>A0A1I7WN61</accession>
<keyword evidence="5" id="KW-1185">Reference proteome</keyword>
<dbReference type="AlphaFoldDB" id="A0A1I7WN61"/>
<organism evidence="5 6">
    <name type="scientific">Heterorhabditis bacteriophora</name>
    <name type="common">Entomopathogenic nematode worm</name>
    <dbReference type="NCBI Taxonomy" id="37862"/>
    <lineage>
        <taxon>Eukaryota</taxon>
        <taxon>Metazoa</taxon>
        <taxon>Ecdysozoa</taxon>
        <taxon>Nematoda</taxon>
        <taxon>Chromadorea</taxon>
        <taxon>Rhabditida</taxon>
        <taxon>Rhabditina</taxon>
        <taxon>Rhabditomorpha</taxon>
        <taxon>Strongyloidea</taxon>
        <taxon>Heterorhabditidae</taxon>
        <taxon>Heterorhabditis</taxon>
    </lineage>
</organism>
<evidence type="ECO:0000259" key="4">
    <source>
        <dbReference type="Pfam" id="PF23328"/>
    </source>
</evidence>
<dbReference type="WBParaSite" id="Hba_06581">
    <property type="protein sequence ID" value="Hba_06581"/>
    <property type="gene ID" value="Hba_06581"/>
</dbReference>
<name>A0A1I7WN61_HETBA</name>